<dbReference type="EMBL" id="JABFAA010000009">
    <property type="protein sequence ID" value="MBA0692251.1"/>
    <property type="molecule type" value="Genomic_DNA"/>
</dbReference>
<feature type="transmembrane region" description="Helical" evidence="2">
    <location>
        <begin position="215"/>
        <end position="231"/>
    </location>
</feature>
<gene>
    <name evidence="4" type="ORF">Goari_009825</name>
</gene>
<protein>
    <recommendedName>
        <fullName evidence="6">DUF4149 domain-containing protein</fullName>
    </recommendedName>
</protein>
<evidence type="ECO:0000256" key="2">
    <source>
        <dbReference type="SAM" id="Phobius"/>
    </source>
</evidence>
<dbReference type="PANTHER" id="PTHR47652">
    <property type="entry name" value="MITOCHONDRIAL IMPORT INNER MEMBRANE TRANSLOCASE SUBUNIT TIM44"/>
    <property type="match status" value="1"/>
</dbReference>
<dbReference type="AlphaFoldDB" id="A0A7J8XY48"/>
<keyword evidence="5" id="KW-1185">Reference proteome</keyword>
<keyword evidence="2" id="KW-1133">Transmembrane helix</keyword>
<reference evidence="4 5" key="1">
    <citation type="journal article" date="2019" name="Genome Biol. Evol.">
        <title>Insights into the evolution of the New World diploid cottons (Gossypium, subgenus Houzingenia) based on genome sequencing.</title>
        <authorList>
            <person name="Grover C.E."/>
            <person name="Arick M.A. 2nd"/>
            <person name="Thrash A."/>
            <person name="Conover J.L."/>
            <person name="Sanders W.S."/>
            <person name="Peterson D.G."/>
            <person name="Frelichowski J.E."/>
            <person name="Scheffler J.A."/>
            <person name="Scheffler B.E."/>
            <person name="Wendel J.F."/>
        </authorList>
    </citation>
    <scope>NUCLEOTIDE SEQUENCE [LARGE SCALE GENOMIC DNA]</scope>
    <source>
        <strain evidence="4">185</strain>
        <tissue evidence="4">Leaf</tissue>
    </source>
</reference>
<evidence type="ECO:0000313" key="4">
    <source>
        <dbReference type="EMBL" id="MBA0692251.1"/>
    </source>
</evidence>
<dbReference type="Proteomes" id="UP000593577">
    <property type="component" value="Unassembled WGS sequence"/>
</dbReference>
<dbReference type="Gene3D" id="6.10.140.1430">
    <property type="match status" value="1"/>
</dbReference>
<evidence type="ECO:0000256" key="3">
    <source>
        <dbReference type="SAM" id="SignalP"/>
    </source>
</evidence>
<feature type="signal peptide" evidence="3">
    <location>
        <begin position="1"/>
        <end position="21"/>
    </location>
</feature>
<sequence>MINILALSLVLGLLAAAGIWSLTPQRERVRLKEGHTIIVVDHDEDGKPKDKVSYPADEAKDKISETVHGVKDKVLETAHEAKRQGRRNNPASEGGCRWCFSVRMAKDMAEMARCHILNNCTEKMKMARENAEEAKEAREKTVIKGKSSANKLFDGVKYVSTMEALNPVMGIANLVGLASAYGVAVWVTIGMALLGYILRQSKTVLSSKHRMLQDFNLLSSFLMVLVNALYFKPKASKRIKIEKEEGRGRERDHNFIVEESRGREAATKSRETHPASAANIAEEQVMKLWMARLNERLKKLNTKSSLLNVVTLMALTWHLIYLTHHLSFNSFC</sequence>
<evidence type="ECO:0000313" key="5">
    <source>
        <dbReference type="Proteomes" id="UP000593577"/>
    </source>
</evidence>
<feature type="coiled-coil region" evidence="1">
    <location>
        <begin position="117"/>
        <end position="144"/>
    </location>
</feature>
<evidence type="ECO:0008006" key="6">
    <source>
        <dbReference type="Google" id="ProtNLM"/>
    </source>
</evidence>
<evidence type="ECO:0000256" key="1">
    <source>
        <dbReference type="SAM" id="Coils"/>
    </source>
</evidence>
<keyword evidence="2" id="KW-0472">Membrane</keyword>
<comment type="caution">
    <text evidence="4">The sequence shown here is derived from an EMBL/GenBank/DDBJ whole genome shotgun (WGS) entry which is preliminary data.</text>
</comment>
<feature type="chain" id="PRO_5029823415" description="DUF4149 domain-containing protein" evidence="3">
    <location>
        <begin position="22"/>
        <end position="332"/>
    </location>
</feature>
<organism evidence="4 5">
    <name type="scientific">Gossypium aridum</name>
    <name type="common">American cotton</name>
    <name type="synonym">Erioxylum aridum</name>
    <dbReference type="NCBI Taxonomy" id="34290"/>
    <lineage>
        <taxon>Eukaryota</taxon>
        <taxon>Viridiplantae</taxon>
        <taxon>Streptophyta</taxon>
        <taxon>Embryophyta</taxon>
        <taxon>Tracheophyta</taxon>
        <taxon>Spermatophyta</taxon>
        <taxon>Magnoliopsida</taxon>
        <taxon>eudicotyledons</taxon>
        <taxon>Gunneridae</taxon>
        <taxon>Pentapetalae</taxon>
        <taxon>rosids</taxon>
        <taxon>malvids</taxon>
        <taxon>Malvales</taxon>
        <taxon>Malvaceae</taxon>
        <taxon>Malvoideae</taxon>
        <taxon>Gossypium</taxon>
    </lineage>
</organism>
<accession>A0A7J8XY48</accession>
<keyword evidence="2" id="KW-0812">Transmembrane</keyword>
<keyword evidence="3" id="KW-0732">Signal</keyword>
<feature type="transmembrane region" description="Helical" evidence="2">
    <location>
        <begin position="171"/>
        <end position="194"/>
    </location>
</feature>
<keyword evidence="1" id="KW-0175">Coiled coil</keyword>
<proteinExistence type="predicted"/>
<name>A0A7J8XY48_GOSAI</name>
<dbReference type="PANTHER" id="PTHR47652:SF3">
    <property type="entry name" value="MITOCHONDRIAL IMPORT INNER MEMBRANE TRANSLOCASE SUBUNIT TIM44"/>
    <property type="match status" value="1"/>
</dbReference>